<dbReference type="InterPro" id="IPR001584">
    <property type="entry name" value="Integrase_cat-core"/>
</dbReference>
<dbReference type="OrthoDB" id="6431567at2759"/>
<reference evidence="2" key="1">
    <citation type="submission" date="2020-08" db="EMBL/GenBank/DDBJ databases">
        <title>Multicomponent nature underlies the extraordinary mechanical properties of spider dragline silk.</title>
        <authorList>
            <person name="Kono N."/>
            <person name="Nakamura H."/>
            <person name="Mori M."/>
            <person name="Yoshida Y."/>
            <person name="Ohtoshi R."/>
            <person name="Malay A.D."/>
            <person name="Moran D.A.P."/>
            <person name="Tomita M."/>
            <person name="Numata K."/>
            <person name="Arakawa K."/>
        </authorList>
    </citation>
    <scope>NUCLEOTIDE SEQUENCE</scope>
</reference>
<name>A0A8X6TN28_NEPPI</name>
<dbReference type="PROSITE" id="PS50994">
    <property type="entry name" value="INTEGRASE"/>
    <property type="match status" value="1"/>
</dbReference>
<dbReference type="InterPro" id="IPR012337">
    <property type="entry name" value="RNaseH-like_sf"/>
</dbReference>
<dbReference type="GO" id="GO:0015074">
    <property type="term" value="P:DNA integration"/>
    <property type="evidence" value="ECO:0007669"/>
    <property type="project" value="InterPro"/>
</dbReference>
<evidence type="ECO:0000259" key="1">
    <source>
        <dbReference type="PROSITE" id="PS50994"/>
    </source>
</evidence>
<feature type="domain" description="Integrase catalytic" evidence="1">
    <location>
        <begin position="1"/>
        <end position="120"/>
    </location>
</feature>
<dbReference type="SUPFAM" id="SSF53098">
    <property type="entry name" value="Ribonuclease H-like"/>
    <property type="match status" value="1"/>
</dbReference>
<dbReference type="Proteomes" id="UP000887013">
    <property type="component" value="Unassembled WGS sequence"/>
</dbReference>
<dbReference type="PANTHER" id="PTHR37984:SF7">
    <property type="entry name" value="INTEGRASE CATALYTIC DOMAIN-CONTAINING PROTEIN"/>
    <property type="match status" value="1"/>
</dbReference>
<dbReference type="InterPro" id="IPR050951">
    <property type="entry name" value="Retrovirus_Pol_polyprotein"/>
</dbReference>
<dbReference type="AlphaFoldDB" id="A0A8X6TN28"/>
<dbReference type="InterPro" id="IPR036397">
    <property type="entry name" value="RNaseH_sf"/>
</dbReference>
<evidence type="ECO:0000313" key="2">
    <source>
        <dbReference type="EMBL" id="GFT28390.1"/>
    </source>
</evidence>
<dbReference type="PANTHER" id="PTHR37984">
    <property type="entry name" value="PROTEIN CBG26694"/>
    <property type="match status" value="1"/>
</dbReference>
<gene>
    <name evidence="2" type="primary">K02A2.6_139</name>
    <name evidence="2" type="ORF">NPIL_157061</name>
</gene>
<dbReference type="EMBL" id="BMAW01107245">
    <property type="protein sequence ID" value="GFT28390.1"/>
    <property type="molecule type" value="Genomic_DNA"/>
</dbReference>
<sequence>MDYYSKWIKIAELANKCADEVITKLKTVFSRFGDLNTVISDNIPFNSYIYKNFSNEWDFNYAFISPRYSPSNGMVERAVGIVKRIMRKAREDKRDYLVGLMEYRNTPISDLDLSPAENDV</sequence>
<proteinExistence type="predicted"/>
<dbReference type="Gene3D" id="3.30.420.10">
    <property type="entry name" value="Ribonuclease H-like superfamily/Ribonuclease H"/>
    <property type="match status" value="1"/>
</dbReference>
<comment type="caution">
    <text evidence="2">The sequence shown here is derived from an EMBL/GenBank/DDBJ whole genome shotgun (WGS) entry which is preliminary data.</text>
</comment>
<keyword evidence="3" id="KW-1185">Reference proteome</keyword>
<protein>
    <submittedName>
        <fullName evidence="2">Uncharacterized protein K02A2.6</fullName>
    </submittedName>
</protein>
<dbReference type="GO" id="GO:0003676">
    <property type="term" value="F:nucleic acid binding"/>
    <property type="evidence" value="ECO:0007669"/>
    <property type="project" value="InterPro"/>
</dbReference>
<accession>A0A8X6TN28</accession>
<organism evidence="2 3">
    <name type="scientific">Nephila pilipes</name>
    <name type="common">Giant wood spider</name>
    <name type="synonym">Nephila maculata</name>
    <dbReference type="NCBI Taxonomy" id="299642"/>
    <lineage>
        <taxon>Eukaryota</taxon>
        <taxon>Metazoa</taxon>
        <taxon>Ecdysozoa</taxon>
        <taxon>Arthropoda</taxon>
        <taxon>Chelicerata</taxon>
        <taxon>Arachnida</taxon>
        <taxon>Araneae</taxon>
        <taxon>Araneomorphae</taxon>
        <taxon>Entelegynae</taxon>
        <taxon>Araneoidea</taxon>
        <taxon>Nephilidae</taxon>
        <taxon>Nephila</taxon>
    </lineage>
</organism>
<evidence type="ECO:0000313" key="3">
    <source>
        <dbReference type="Proteomes" id="UP000887013"/>
    </source>
</evidence>